<dbReference type="STRING" id="1335757.SPICUR_05675"/>
<protein>
    <recommendedName>
        <fullName evidence="9">Polyprenyl synthetase</fullName>
    </recommendedName>
</protein>
<dbReference type="Pfam" id="PF00348">
    <property type="entry name" value="polyprenyl_synt"/>
    <property type="match status" value="1"/>
</dbReference>
<keyword evidence="5" id="KW-0460">Magnesium</keyword>
<evidence type="ECO:0000313" key="7">
    <source>
        <dbReference type="EMBL" id="AGY92108.1"/>
    </source>
</evidence>
<organism evidence="7 8">
    <name type="scientific">Spiribacter curvatus</name>
    <dbReference type="NCBI Taxonomy" id="1335757"/>
    <lineage>
        <taxon>Bacteria</taxon>
        <taxon>Pseudomonadati</taxon>
        <taxon>Pseudomonadota</taxon>
        <taxon>Gammaproteobacteria</taxon>
        <taxon>Chromatiales</taxon>
        <taxon>Ectothiorhodospiraceae</taxon>
        <taxon>Spiribacter</taxon>
    </lineage>
</organism>
<evidence type="ECO:0000256" key="2">
    <source>
        <dbReference type="ARBA" id="ARBA00006706"/>
    </source>
</evidence>
<dbReference type="InterPro" id="IPR033749">
    <property type="entry name" value="Polyprenyl_synt_CS"/>
</dbReference>
<dbReference type="PANTHER" id="PTHR12001:SF85">
    <property type="entry name" value="SHORT CHAIN ISOPRENYL DIPHOSPHATE SYNTHASE"/>
    <property type="match status" value="1"/>
</dbReference>
<dbReference type="PROSITE" id="PS00444">
    <property type="entry name" value="POLYPRENYL_SYNTHASE_2"/>
    <property type="match status" value="1"/>
</dbReference>
<dbReference type="AlphaFoldDB" id="U5T6Z9"/>
<dbReference type="EMBL" id="CP005990">
    <property type="protein sequence ID" value="AGY92108.1"/>
    <property type="molecule type" value="Genomic_DNA"/>
</dbReference>
<evidence type="ECO:0000256" key="5">
    <source>
        <dbReference type="ARBA" id="ARBA00022842"/>
    </source>
</evidence>
<dbReference type="SFLD" id="SFLDS00005">
    <property type="entry name" value="Isoprenoid_Synthase_Type_I"/>
    <property type="match status" value="1"/>
</dbReference>
<dbReference type="InterPro" id="IPR000092">
    <property type="entry name" value="Polyprenyl_synt"/>
</dbReference>
<comment type="similarity">
    <text evidence="2 6">Belongs to the FPP/GGPP synthase family.</text>
</comment>
<evidence type="ECO:0000256" key="3">
    <source>
        <dbReference type="ARBA" id="ARBA00022679"/>
    </source>
</evidence>
<evidence type="ECO:0000313" key="8">
    <source>
        <dbReference type="Proteomes" id="UP000017640"/>
    </source>
</evidence>
<evidence type="ECO:0000256" key="1">
    <source>
        <dbReference type="ARBA" id="ARBA00001946"/>
    </source>
</evidence>
<comment type="cofactor">
    <cofactor evidence="1">
        <name>Mg(2+)</name>
        <dbReference type="ChEBI" id="CHEBI:18420"/>
    </cofactor>
</comment>
<gene>
    <name evidence="7" type="ORF">SPICUR_05675</name>
</gene>
<dbReference type="GO" id="GO:0008299">
    <property type="term" value="P:isoprenoid biosynthetic process"/>
    <property type="evidence" value="ECO:0007669"/>
    <property type="project" value="InterPro"/>
</dbReference>
<dbReference type="InterPro" id="IPR008949">
    <property type="entry name" value="Isoprenoid_synthase_dom_sf"/>
</dbReference>
<dbReference type="KEGG" id="spiu:SPICUR_05675"/>
<dbReference type="PROSITE" id="PS00723">
    <property type="entry name" value="POLYPRENYL_SYNTHASE_1"/>
    <property type="match status" value="1"/>
</dbReference>
<sequence length="284" mass="30865">MIDCLAGMRATPARDAAIYHLQTGGHRMRAKLALASSAGRMDVGDGRAAAAACELLHNASLIHDDISDHDQYRRGQHSVRALYGDDVALCAGDLLLTAAFQTAAGIHEPGVAQRLTGFMADTAARVIGGQSVELDARSNRRGMGVADYLAATREKTAPLIELALNVGISNATEAPYPAALGRQLAEAIGLAYQILDDLDDLEAVEDLEHLHPLHAWWQHQPRPLVRQGHHRKTRQRCLTHVQAALARAQRLAGRLPEPLATDVLQLIHRLSRQSRIVSDRALTR</sequence>
<dbReference type="PANTHER" id="PTHR12001">
    <property type="entry name" value="GERANYLGERANYL PYROPHOSPHATE SYNTHASE"/>
    <property type="match status" value="1"/>
</dbReference>
<name>U5T6Z9_9GAMM</name>
<dbReference type="Proteomes" id="UP000017640">
    <property type="component" value="Chromosome"/>
</dbReference>
<keyword evidence="3 6" id="KW-0808">Transferase</keyword>
<dbReference type="GO" id="GO:0004659">
    <property type="term" value="F:prenyltransferase activity"/>
    <property type="evidence" value="ECO:0007669"/>
    <property type="project" value="InterPro"/>
</dbReference>
<evidence type="ECO:0000256" key="4">
    <source>
        <dbReference type="ARBA" id="ARBA00022723"/>
    </source>
</evidence>
<evidence type="ECO:0000256" key="6">
    <source>
        <dbReference type="RuleBase" id="RU004466"/>
    </source>
</evidence>
<proteinExistence type="inferred from homology"/>
<dbReference type="SUPFAM" id="SSF48576">
    <property type="entry name" value="Terpenoid synthases"/>
    <property type="match status" value="1"/>
</dbReference>
<keyword evidence="8" id="KW-1185">Reference proteome</keyword>
<evidence type="ECO:0008006" key="9">
    <source>
        <dbReference type="Google" id="ProtNLM"/>
    </source>
</evidence>
<dbReference type="Gene3D" id="1.10.600.10">
    <property type="entry name" value="Farnesyl Diphosphate Synthase"/>
    <property type="match status" value="1"/>
</dbReference>
<dbReference type="eggNOG" id="COG0142">
    <property type="taxonomic scope" value="Bacteria"/>
</dbReference>
<reference evidence="7 8" key="1">
    <citation type="journal article" date="2013" name="BMC Genomics">
        <title>Genomes of "Spiribacter", a streamlined, successful halophilic bacterium.</title>
        <authorList>
            <person name="Lopez-Perez M."/>
            <person name="Ghai R."/>
            <person name="Leon M.J."/>
            <person name="Rodriguez-Olmos A."/>
            <person name="Copa-Patino J.L."/>
            <person name="Soliveri J."/>
            <person name="Sanchez-Porro C."/>
            <person name="Ventosa A."/>
            <person name="Rodriguez-Valera F."/>
        </authorList>
    </citation>
    <scope>NUCLEOTIDE SEQUENCE [LARGE SCALE GENOMIC DNA]</scope>
    <source>
        <strain evidence="7 8">UAH-SP71</strain>
    </source>
</reference>
<accession>U5T6Z9</accession>
<dbReference type="HOGENOM" id="CLU_014015_0_2_6"/>
<keyword evidence="4" id="KW-0479">Metal-binding</keyword>
<dbReference type="GO" id="GO:0046872">
    <property type="term" value="F:metal ion binding"/>
    <property type="evidence" value="ECO:0007669"/>
    <property type="project" value="UniProtKB-KW"/>
</dbReference>